<comment type="caution">
    <text evidence="1">The sequence shown here is derived from an EMBL/GenBank/DDBJ whole genome shotgun (WGS) entry which is preliminary data.</text>
</comment>
<reference evidence="1" key="2">
    <citation type="journal article" date="2020" name="Nat. Commun.">
        <title>Large-scale genome sequencing of mycorrhizal fungi provides insights into the early evolution of symbiotic traits.</title>
        <authorList>
            <person name="Miyauchi S."/>
            <person name="Kiss E."/>
            <person name="Kuo A."/>
            <person name="Drula E."/>
            <person name="Kohler A."/>
            <person name="Sanchez-Garcia M."/>
            <person name="Morin E."/>
            <person name="Andreopoulos B."/>
            <person name="Barry K.W."/>
            <person name="Bonito G."/>
            <person name="Buee M."/>
            <person name="Carver A."/>
            <person name="Chen C."/>
            <person name="Cichocki N."/>
            <person name="Clum A."/>
            <person name="Culley D."/>
            <person name="Crous P.W."/>
            <person name="Fauchery L."/>
            <person name="Girlanda M."/>
            <person name="Hayes R.D."/>
            <person name="Keri Z."/>
            <person name="LaButti K."/>
            <person name="Lipzen A."/>
            <person name="Lombard V."/>
            <person name="Magnuson J."/>
            <person name="Maillard F."/>
            <person name="Murat C."/>
            <person name="Nolan M."/>
            <person name="Ohm R.A."/>
            <person name="Pangilinan J."/>
            <person name="Pereira M.F."/>
            <person name="Perotto S."/>
            <person name="Peter M."/>
            <person name="Pfister S."/>
            <person name="Riley R."/>
            <person name="Sitrit Y."/>
            <person name="Stielow J.B."/>
            <person name="Szollosi G."/>
            <person name="Zifcakova L."/>
            <person name="Stursova M."/>
            <person name="Spatafora J.W."/>
            <person name="Tedersoo L."/>
            <person name="Vaario L.M."/>
            <person name="Yamada A."/>
            <person name="Yan M."/>
            <person name="Wang P."/>
            <person name="Xu J."/>
            <person name="Bruns T."/>
            <person name="Baldrian P."/>
            <person name="Vilgalys R."/>
            <person name="Dunand C."/>
            <person name="Henrissat B."/>
            <person name="Grigoriev I.V."/>
            <person name="Hibbett D."/>
            <person name="Nagy L.G."/>
            <person name="Martin F.M."/>
        </authorList>
    </citation>
    <scope>NUCLEOTIDE SEQUENCE</scope>
    <source>
        <strain evidence="1">P2</strain>
    </source>
</reference>
<evidence type="ECO:0000313" key="2">
    <source>
        <dbReference type="Proteomes" id="UP000886501"/>
    </source>
</evidence>
<sequence length="375" mass="43287">MKLPQELVDEIIGHLPTYYPQSLHSCSLVAKSWTHPSQKRLFENINIHPGNFRSWLDSISPTNAVLLGHIRSLSYTTYTTHPDRTIEPAYSALRDYFPSFCQLRRLTLSFDCTPSHPQQIESFSAFQHTLSDLSLSNRAVTTSTLVTLINYFPNLACLYLRNLSYRREAERTSSPPRSPFKKLYVTEWPVCSLDLLDELSKLGLHFDEVAISQIAPTHTWPEFAKRVVDAFGAGAKRLRLHGSPQHVDHSLTLSHCRELREFEIYAPRPNDTDLNLISSITPTNIQKIILTHSTAFRFSAAHTYWTRFDDVLIQLINRSEYKLRLEVEFQGVYDTRGEKSVLKMYLPRFHEKGRVTILSTRNELIYCSDEARGRR</sequence>
<dbReference type="Proteomes" id="UP000886501">
    <property type="component" value="Unassembled WGS sequence"/>
</dbReference>
<gene>
    <name evidence="1" type="ORF">BDM02DRAFT_3120600</name>
</gene>
<accession>A0ACB6Z6E1</accession>
<protein>
    <submittedName>
        <fullName evidence="1">Uncharacterized protein</fullName>
    </submittedName>
</protein>
<evidence type="ECO:0000313" key="1">
    <source>
        <dbReference type="EMBL" id="KAF9645178.1"/>
    </source>
</evidence>
<name>A0ACB6Z6E1_THEGA</name>
<organism evidence="1 2">
    <name type="scientific">Thelephora ganbajun</name>
    <name type="common">Ganba fungus</name>
    <dbReference type="NCBI Taxonomy" id="370292"/>
    <lineage>
        <taxon>Eukaryota</taxon>
        <taxon>Fungi</taxon>
        <taxon>Dikarya</taxon>
        <taxon>Basidiomycota</taxon>
        <taxon>Agaricomycotina</taxon>
        <taxon>Agaricomycetes</taxon>
        <taxon>Thelephorales</taxon>
        <taxon>Thelephoraceae</taxon>
        <taxon>Thelephora</taxon>
    </lineage>
</organism>
<proteinExistence type="predicted"/>
<keyword evidence="2" id="KW-1185">Reference proteome</keyword>
<dbReference type="EMBL" id="MU118100">
    <property type="protein sequence ID" value="KAF9645178.1"/>
    <property type="molecule type" value="Genomic_DNA"/>
</dbReference>
<reference evidence="1" key="1">
    <citation type="submission" date="2019-10" db="EMBL/GenBank/DDBJ databases">
        <authorList>
            <consortium name="DOE Joint Genome Institute"/>
            <person name="Kuo A."/>
            <person name="Miyauchi S."/>
            <person name="Kiss E."/>
            <person name="Drula E."/>
            <person name="Kohler A."/>
            <person name="Sanchez-Garcia M."/>
            <person name="Andreopoulos B."/>
            <person name="Barry K.W."/>
            <person name="Bonito G."/>
            <person name="Buee M."/>
            <person name="Carver A."/>
            <person name="Chen C."/>
            <person name="Cichocki N."/>
            <person name="Clum A."/>
            <person name="Culley D."/>
            <person name="Crous P.W."/>
            <person name="Fauchery L."/>
            <person name="Girlanda M."/>
            <person name="Hayes R."/>
            <person name="Keri Z."/>
            <person name="Labutti K."/>
            <person name="Lipzen A."/>
            <person name="Lombard V."/>
            <person name="Magnuson J."/>
            <person name="Maillard F."/>
            <person name="Morin E."/>
            <person name="Murat C."/>
            <person name="Nolan M."/>
            <person name="Ohm R."/>
            <person name="Pangilinan J."/>
            <person name="Pereira M."/>
            <person name="Perotto S."/>
            <person name="Peter M."/>
            <person name="Riley R."/>
            <person name="Sitrit Y."/>
            <person name="Stielow B."/>
            <person name="Szollosi G."/>
            <person name="Zifcakova L."/>
            <person name="Stursova M."/>
            <person name="Spatafora J.W."/>
            <person name="Tedersoo L."/>
            <person name="Vaario L.-M."/>
            <person name="Yamada A."/>
            <person name="Yan M."/>
            <person name="Wang P."/>
            <person name="Xu J."/>
            <person name="Bruns T."/>
            <person name="Baldrian P."/>
            <person name="Vilgalys R."/>
            <person name="Henrissat B."/>
            <person name="Grigoriev I.V."/>
            <person name="Hibbett D."/>
            <person name="Nagy L.G."/>
            <person name="Martin F.M."/>
        </authorList>
    </citation>
    <scope>NUCLEOTIDE SEQUENCE</scope>
    <source>
        <strain evidence="1">P2</strain>
    </source>
</reference>